<organism evidence="1">
    <name type="scientific">marine metagenome</name>
    <dbReference type="NCBI Taxonomy" id="408172"/>
    <lineage>
        <taxon>unclassified sequences</taxon>
        <taxon>metagenomes</taxon>
        <taxon>ecological metagenomes</taxon>
    </lineage>
</organism>
<dbReference type="NCBIfam" id="TIGR04183">
    <property type="entry name" value="Por_Secre_tail"/>
    <property type="match status" value="1"/>
</dbReference>
<reference evidence="1" key="1">
    <citation type="submission" date="2018-05" db="EMBL/GenBank/DDBJ databases">
        <authorList>
            <person name="Lanie J.A."/>
            <person name="Ng W.-L."/>
            <person name="Kazmierczak K.M."/>
            <person name="Andrzejewski T.M."/>
            <person name="Davidsen T.M."/>
            <person name="Wayne K.J."/>
            <person name="Tettelin H."/>
            <person name="Glass J.I."/>
            <person name="Rusch D."/>
            <person name="Podicherti R."/>
            <person name="Tsui H.-C.T."/>
            <person name="Winkler M.E."/>
        </authorList>
    </citation>
    <scope>NUCLEOTIDE SEQUENCE</scope>
</reference>
<evidence type="ECO:0008006" key="2">
    <source>
        <dbReference type="Google" id="ProtNLM"/>
    </source>
</evidence>
<proteinExistence type="predicted"/>
<evidence type="ECO:0000313" key="1">
    <source>
        <dbReference type="EMBL" id="SVC56994.1"/>
    </source>
</evidence>
<dbReference type="InterPro" id="IPR026444">
    <property type="entry name" value="Secre_tail"/>
</dbReference>
<gene>
    <name evidence="1" type="ORF">METZ01_LOCUS309848</name>
</gene>
<dbReference type="AlphaFoldDB" id="A0A382N737"/>
<protein>
    <recommendedName>
        <fullName evidence="2">Secretion system C-terminal sorting domain-containing protein</fullName>
    </recommendedName>
</protein>
<sequence>SVLSKGIYQLSWNGSNQISGIYFIRIKAGNHLTTKKVLLLK</sequence>
<dbReference type="EMBL" id="UINC01098459">
    <property type="protein sequence ID" value="SVC56994.1"/>
    <property type="molecule type" value="Genomic_DNA"/>
</dbReference>
<name>A0A382N737_9ZZZZ</name>
<feature type="non-terminal residue" evidence="1">
    <location>
        <position position="1"/>
    </location>
</feature>
<accession>A0A382N737</accession>